<dbReference type="GO" id="GO:0004540">
    <property type="term" value="F:RNA nuclease activity"/>
    <property type="evidence" value="ECO:0007669"/>
    <property type="project" value="InterPro"/>
</dbReference>
<reference evidence="1 2" key="1">
    <citation type="submission" date="2016-11" db="EMBL/GenBank/DDBJ databases">
        <authorList>
            <person name="Jaros S."/>
            <person name="Januszkiewicz K."/>
            <person name="Wedrychowicz H."/>
        </authorList>
    </citation>
    <scope>NUCLEOTIDE SEQUENCE [LARGE SCALE GENOMIC DNA]</scope>
    <source>
        <strain evidence="1 2">DSM 15929</strain>
    </source>
</reference>
<dbReference type="EMBL" id="FRAC01000071">
    <property type="protein sequence ID" value="SHL83969.1"/>
    <property type="molecule type" value="Genomic_DNA"/>
</dbReference>
<dbReference type="SUPFAM" id="SSF102824">
    <property type="entry name" value="Colicin D/E5 nuclease domain"/>
    <property type="match status" value="1"/>
</dbReference>
<dbReference type="RefSeq" id="WP_139241360.1">
    <property type="nucleotide sequence ID" value="NZ_FRAC01000071.1"/>
</dbReference>
<dbReference type="Proteomes" id="UP000184386">
    <property type="component" value="Unassembled WGS sequence"/>
</dbReference>
<sequence length="133" mass="14359">VSGVRAYKYVKTGEIIYDRDIALGSGIGNLTMGASKTVPEIADSQLGKKLVDHAADYGLTKSKEGAVAYKQIVQNSLKNTTVVRTGTWKTLGECEFWISGNDVSIIKNGTWVSTFPLTKSGTVDYINSLPIVK</sequence>
<dbReference type="InterPro" id="IPR037178">
    <property type="entry name" value="ColicinD_C_sf"/>
</dbReference>
<feature type="non-terminal residue" evidence="1">
    <location>
        <position position="1"/>
    </location>
</feature>
<organism evidence="1 2">
    <name type="scientific">Anaerocolumna jejuensis DSM 15929</name>
    <dbReference type="NCBI Taxonomy" id="1121322"/>
    <lineage>
        <taxon>Bacteria</taxon>
        <taxon>Bacillati</taxon>
        <taxon>Bacillota</taxon>
        <taxon>Clostridia</taxon>
        <taxon>Lachnospirales</taxon>
        <taxon>Lachnospiraceae</taxon>
        <taxon>Anaerocolumna</taxon>
    </lineage>
</organism>
<evidence type="ECO:0000313" key="1">
    <source>
        <dbReference type="EMBL" id="SHL83969.1"/>
    </source>
</evidence>
<dbReference type="Gene3D" id="3.10.450.200">
    <property type="match status" value="1"/>
</dbReference>
<name>A0A1M7DXS6_9FIRM</name>
<evidence type="ECO:0000313" key="2">
    <source>
        <dbReference type="Proteomes" id="UP000184386"/>
    </source>
</evidence>
<dbReference type="AlphaFoldDB" id="A0A1M7DXS6"/>
<proteinExistence type="predicted"/>
<keyword evidence="2" id="KW-1185">Reference proteome</keyword>
<accession>A0A1M7DXS6</accession>
<protein>
    <submittedName>
        <fullName evidence="1">Colicin D</fullName>
    </submittedName>
</protein>
<dbReference type="InterPro" id="IPR038233">
    <property type="entry name" value="Colicin_D/E5_nuclease"/>
</dbReference>
<gene>
    <name evidence="1" type="ORF">SAMN02745136_05795</name>
</gene>